<proteinExistence type="predicted"/>
<dbReference type="EMBL" id="CP017786">
    <property type="protein sequence ID" value="AOZ88146.1"/>
    <property type="molecule type" value="Genomic_DNA"/>
</dbReference>
<evidence type="ECO:0000313" key="1">
    <source>
        <dbReference type="EMBL" id="AOZ88146.1"/>
    </source>
</evidence>
<evidence type="ECO:0000313" key="2">
    <source>
        <dbReference type="Proteomes" id="UP000177709"/>
    </source>
</evidence>
<dbReference type="KEGG" id="bxi:BK049_05155"/>
<organism evidence="1 2">
    <name type="scientific">Bacillus xiamenensis</name>
    <dbReference type="NCBI Taxonomy" id="1178537"/>
    <lineage>
        <taxon>Bacteria</taxon>
        <taxon>Bacillati</taxon>
        <taxon>Bacillota</taxon>
        <taxon>Bacilli</taxon>
        <taxon>Bacillales</taxon>
        <taxon>Bacillaceae</taxon>
        <taxon>Bacillus</taxon>
    </lineage>
</organism>
<name>A0AAC9NAA8_9BACI</name>
<sequence length="77" mass="8978">MLTKMELRNLKKYSWINSDMVLQIGEDIEGKFYIRPIRWSGTYSSGKLKEGKCIARFDTREDAEYALINICGYSKGF</sequence>
<dbReference type="AlphaFoldDB" id="A0AAC9NAA8"/>
<gene>
    <name evidence="1" type="ORF">BK049_05155</name>
</gene>
<dbReference type="RefSeq" id="WP_071168005.1">
    <property type="nucleotide sequence ID" value="NZ_CP017786.1"/>
</dbReference>
<accession>A0AAC9NAA8</accession>
<protein>
    <submittedName>
        <fullName evidence="1">Uncharacterized protein</fullName>
    </submittedName>
</protein>
<reference evidence="1 2" key="1">
    <citation type="submission" date="2016-10" db="EMBL/GenBank/DDBJ databases">
        <title>Whole genome sequence of hyper active fibrinolysis bacterium Bacillus pumilus strain VV3 isolated from fermented rice.</title>
        <authorList>
            <person name="Mariadas V.A."/>
            <person name="Vijayaraghavan P."/>
            <person name="Dhandapani V."/>
        </authorList>
    </citation>
    <scope>NUCLEOTIDE SEQUENCE [LARGE SCALE GENOMIC DNA]</scope>
    <source>
        <strain evidence="1 2">VV3</strain>
    </source>
</reference>
<dbReference type="Proteomes" id="UP000177709">
    <property type="component" value="Chromosome"/>
</dbReference>